<dbReference type="RefSeq" id="WP_270877901.1">
    <property type="nucleotide sequence ID" value="NZ_JAQFVF010000011.1"/>
</dbReference>
<dbReference type="EMBL" id="JBHSMJ010000012">
    <property type="protein sequence ID" value="MFC5448816.1"/>
    <property type="molecule type" value="Genomic_DNA"/>
</dbReference>
<name>A0ABW0K8F1_9BACL</name>
<feature type="compositionally biased region" description="Basic and acidic residues" evidence="1">
    <location>
        <begin position="36"/>
        <end position="48"/>
    </location>
</feature>
<evidence type="ECO:0000313" key="2">
    <source>
        <dbReference type="EMBL" id="MFC5448816.1"/>
    </source>
</evidence>
<protein>
    <submittedName>
        <fullName evidence="2">Uncharacterized protein</fullName>
    </submittedName>
</protein>
<organism evidence="2 3">
    <name type="scientific">Paenibacillus aestuarii</name>
    <dbReference type="NCBI Taxonomy" id="516965"/>
    <lineage>
        <taxon>Bacteria</taxon>
        <taxon>Bacillati</taxon>
        <taxon>Bacillota</taxon>
        <taxon>Bacilli</taxon>
        <taxon>Bacillales</taxon>
        <taxon>Paenibacillaceae</taxon>
        <taxon>Paenibacillus</taxon>
    </lineage>
</organism>
<accession>A0ABW0K8F1</accession>
<comment type="caution">
    <text evidence="2">The sequence shown here is derived from an EMBL/GenBank/DDBJ whole genome shotgun (WGS) entry which is preliminary data.</text>
</comment>
<feature type="compositionally biased region" description="Low complexity" evidence="1">
    <location>
        <begin position="49"/>
        <end position="58"/>
    </location>
</feature>
<reference evidence="3" key="1">
    <citation type="journal article" date="2019" name="Int. J. Syst. Evol. Microbiol.">
        <title>The Global Catalogue of Microorganisms (GCM) 10K type strain sequencing project: providing services to taxonomists for standard genome sequencing and annotation.</title>
        <authorList>
            <consortium name="The Broad Institute Genomics Platform"/>
            <consortium name="The Broad Institute Genome Sequencing Center for Infectious Disease"/>
            <person name="Wu L."/>
            <person name="Ma J."/>
        </authorList>
    </citation>
    <scope>NUCLEOTIDE SEQUENCE [LARGE SCALE GENOMIC DNA]</scope>
    <source>
        <strain evidence="3">KACC 11904</strain>
    </source>
</reference>
<sequence length="72" mass="7727">MSDQRSEQQQAAERAAHNAVADALSNLNKAQTANNHRRDTIQDAHEQLDAAQAQLAKARLGETGSASEDTLS</sequence>
<evidence type="ECO:0000256" key="1">
    <source>
        <dbReference type="SAM" id="MobiDB-lite"/>
    </source>
</evidence>
<evidence type="ECO:0000313" key="3">
    <source>
        <dbReference type="Proteomes" id="UP001596044"/>
    </source>
</evidence>
<feature type="compositionally biased region" description="Low complexity" evidence="1">
    <location>
        <begin position="7"/>
        <end position="23"/>
    </location>
</feature>
<keyword evidence="3" id="KW-1185">Reference proteome</keyword>
<proteinExistence type="predicted"/>
<dbReference type="Proteomes" id="UP001596044">
    <property type="component" value="Unassembled WGS sequence"/>
</dbReference>
<feature type="compositionally biased region" description="Polar residues" evidence="1">
    <location>
        <begin position="25"/>
        <end position="34"/>
    </location>
</feature>
<feature type="region of interest" description="Disordered" evidence="1">
    <location>
        <begin position="1"/>
        <end position="72"/>
    </location>
</feature>
<gene>
    <name evidence="2" type="ORF">ACFPOG_11115</name>
</gene>